<reference evidence="8 9" key="1">
    <citation type="submission" date="2024-03" db="EMBL/GenBank/DDBJ databases">
        <authorList>
            <person name="Martinez-Hernandez J."/>
        </authorList>
    </citation>
    <scope>NUCLEOTIDE SEQUENCE [LARGE SCALE GENOMIC DNA]</scope>
</reference>
<dbReference type="PROSITE" id="PS50863">
    <property type="entry name" value="B3"/>
    <property type="match status" value="1"/>
</dbReference>
<keyword evidence="4" id="KW-0238">DNA-binding</keyword>
<keyword evidence="9" id="KW-1185">Reference proteome</keyword>
<evidence type="ECO:0000256" key="4">
    <source>
        <dbReference type="ARBA" id="ARBA00023125"/>
    </source>
</evidence>
<dbReference type="GO" id="GO:0005634">
    <property type="term" value="C:nucleus"/>
    <property type="evidence" value="ECO:0007669"/>
    <property type="project" value="UniProtKB-SubCell"/>
</dbReference>
<dbReference type="AlphaFoldDB" id="A0AAV1X9P9"/>
<keyword evidence="2" id="KW-0677">Repeat</keyword>
<accession>A0AAV1X9P9</accession>
<dbReference type="InterPro" id="IPR015300">
    <property type="entry name" value="DNA-bd_pseudobarrel_sf"/>
</dbReference>
<sequence>MPYQEPECYFNHAEAKNKKKRGWKNFDIEAENFKANRDFLPKFKVTMTPSYVSERSMAIPAKFVKDFFKMKEAPVFLKVLGEELIWQVKYKTWTGNRRTKYKIQDGWHKFATENHLKVGDTCKFIWTNTTPIKFTVVIDRAVKKHSCSKSEDKTSSDALLKKFLVSHADMHSSIQNFPENLRQFLYSSLAELIKMLKSLPICELQLKHTDTISGHLATFRHCSLSNVWLDEVEACINQPLHAADTHRFQALRDLELQYSKSNDILKREISSLSSLLEVGKVNLFDVMTQKQNLLSGSSSYNAFFPLNI</sequence>
<dbReference type="InterPro" id="IPR039218">
    <property type="entry name" value="REM_fam"/>
</dbReference>
<evidence type="ECO:0000313" key="8">
    <source>
        <dbReference type="EMBL" id="CAL0318445.1"/>
    </source>
</evidence>
<dbReference type="SUPFAM" id="SSF101936">
    <property type="entry name" value="DNA-binding pseudobarrel domain"/>
    <property type="match status" value="1"/>
</dbReference>
<dbReference type="Gene3D" id="2.40.330.10">
    <property type="entry name" value="DNA-binding pseudobarrel domain"/>
    <property type="match status" value="1"/>
</dbReference>
<keyword evidence="6" id="KW-0539">Nucleus</keyword>
<dbReference type="CDD" id="cd10017">
    <property type="entry name" value="B3_DNA"/>
    <property type="match status" value="1"/>
</dbReference>
<dbReference type="PANTHER" id="PTHR31674">
    <property type="entry name" value="B3 DOMAIN-CONTAINING PROTEIN REM-LIKE 3-RELATED"/>
    <property type="match status" value="1"/>
</dbReference>
<keyword evidence="5" id="KW-0804">Transcription</keyword>
<evidence type="ECO:0000256" key="2">
    <source>
        <dbReference type="ARBA" id="ARBA00022737"/>
    </source>
</evidence>
<evidence type="ECO:0000256" key="5">
    <source>
        <dbReference type="ARBA" id="ARBA00023163"/>
    </source>
</evidence>
<comment type="caution">
    <text evidence="8">The sequence shown here is derived from an EMBL/GenBank/DDBJ whole genome shotgun (WGS) entry which is preliminary data.</text>
</comment>
<dbReference type="PANTHER" id="PTHR31674:SF62">
    <property type="entry name" value="B3 DOMAIN-CONTAINING PROTEIN REM14-RELATED"/>
    <property type="match status" value="1"/>
</dbReference>
<gene>
    <name evidence="8" type="ORF">LLUT_LOCUS19505</name>
</gene>
<keyword evidence="3" id="KW-0805">Transcription regulation</keyword>
<dbReference type="SMART" id="SM01019">
    <property type="entry name" value="B3"/>
    <property type="match status" value="1"/>
</dbReference>
<evidence type="ECO:0000256" key="1">
    <source>
        <dbReference type="ARBA" id="ARBA00004123"/>
    </source>
</evidence>
<dbReference type="EMBL" id="CAXHTB010000013">
    <property type="protein sequence ID" value="CAL0318445.1"/>
    <property type="molecule type" value="Genomic_DNA"/>
</dbReference>
<evidence type="ECO:0000256" key="6">
    <source>
        <dbReference type="ARBA" id="ARBA00023242"/>
    </source>
</evidence>
<evidence type="ECO:0000313" key="9">
    <source>
        <dbReference type="Proteomes" id="UP001497480"/>
    </source>
</evidence>
<proteinExistence type="predicted"/>
<comment type="subcellular location">
    <subcellularLocation>
        <location evidence="1">Nucleus</location>
    </subcellularLocation>
</comment>
<dbReference type="InterPro" id="IPR003340">
    <property type="entry name" value="B3_DNA-bd"/>
</dbReference>
<dbReference type="GO" id="GO:0003677">
    <property type="term" value="F:DNA binding"/>
    <property type="evidence" value="ECO:0007669"/>
    <property type="project" value="UniProtKB-KW"/>
</dbReference>
<evidence type="ECO:0000259" key="7">
    <source>
        <dbReference type="PROSITE" id="PS50863"/>
    </source>
</evidence>
<protein>
    <recommendedName>
        <fullName evidence="7">TF-B3 domain-containing protein</fullName>
    </recommendedName>
</protein>
<name>A0AAV1X9P9_LUPLU</name>
<feature type="domain" description="TF-B3" evidence="7">
    <location>
        <begin position="42"/>
        <end position="140"/>
    </location>
</feature>
<organism evidence="8 9">
    <name type="scientific">Lupinus luteus</name>
    <name type="common">European yellow lupine</name>
    <dbReference type="NCBI Taxonomy" id="3873"/>
    <lineage>
        <taxon>Eukaryota</taxon>
        <taxon>Viridiplantae</taxon>
        <taxon>Streptophyta</taxon>
        <taxon>Embryophyta</taxon>
        <taxon>Tracheophyta</taxon>
        <taxon>Spermatophyta</taxon>
        <taxon>Magnoliopsida</taxon>
        <taxon>eudicotyledons</taxon>
        <taxon>Gunneridae</taxon>
        <taxon>Pentapetalae</taxon>
        <taxon>rosids</taxon>
        <taxon>fabids</taxon>
        <taxon>Fabales</taxon>
        <taxon>Fabaceae</taxon>
        <taxon>Papilionoideae</taxon>
        <taxon>50 kb inversion clade</taxon>
        <taxon>genistoids sensu lato</taxon>
        <taxon>core genistoids</taxon>
        <taxon>Genisteae</taxon>
        <taxon>Lupinus</taxon>
    </lineage>
</organism>
<evidence type="ECO:0000256" key="3">
    <source>
        <dbReference type="ARBA" id="ARBA00023015"/>
    </source>
</evidence>
<dbReference type="Proteomes" id="UP001497480">
    <property type="component" value="Unassembled WGS sequence"/>
</dbReference>
<dbReference type="Pfam" id="PF02362">
    <property type="entry name" value="B3"/>
    <property type="match status" value="1"/>
</dbReference>